<dbReference type="SUPFAM" id="SSF46689">
    <property type="entry name" value="Homeodomain-like"/>
    <property type="match status" value="1"/>
</dbReference>
<comment type="caution">
    <text evidence="6">The sequence shown here is derived from an EMBL/GenBank/DDBJ whole genome shotgun (WGS) entry which is preliminary data.</text>
</comment>
<keyword evidence="7" id="KW-1185">Reference proteome</keyword>
<dbReference type="EMBL" id="RPFW01000012">
    <property type="protein sequence ID" value="TVY99716.1"/>
    <property type="molecule type" value="Genomic_DNA"/>
</dbReference>
<reference evidence="6 7" key="1">
    <citation type="submission" date="2018-11" db="EMBL/GenBank/DDBJ databases">
        <title>Trebonia kvetii gen.nov., sp.nov., a novel acidophilic actinobacterium, and proposal of the new actinobacterial family Treboniaceae fam. nov.</title>
        <authorList>
            <person name="Rapoport D."/>
            <person name="Sagova-Mareckova M."/>
            <person name="Sedlacek I."/>
            <person name="Provaznik J."/>
            <person name="Kralova S."/>
            <person name="Pavlinic D."/>
            <person name="Benes V."/>
            <person name="Kopecky J."/>
        </authorList>
    </citation>
    <scope>NUCLEOTIDE SEQUENCE [LARGE SCALE GENOMIC DNA]</scope>
    <source>
        <strain evidence="6 7">15Tr583</strain>
    </source>
</reference>
<evidence type="ECO:0000256" key="1">
    <source>
        <dbReference type="ARBA" id="ARBA00023015"/>
    </source>
</evidence>
<dbReference type="PANTHER" id="PTHR30055:SF234">
    <property type="entry name" value="HTH-TYPE TRANSCRIPTIONAL REGULATOR BETI"/>
    <property type="match status" value="1"/>
</dbReference>
<evidence type="ECO:0000313" key="7">
    <source>
        <dbReference type="Proteomes" id="UP000460272"/>
    </source>
</evidence>
<dbReference type="InterPro" id="IPR001647">
    <property type="entry name" value="HTH_TetR"/>
</dbReference>
<evidence type="ECO:0000256" key="3">
    <source>
        <dbReference type="ARBA" id="ARBA00023163"/>
    </source>
</evidence>
<dbReference type="GO" id="GO:0000976">
    <property type="term" value="F:transcription cis-regulatory region binding"/>
    <property type="evidence" value="ECO:0007669"/>
    <property type="project" value="TreeGrafter"/>
</dbReference>
<evidence type="ECO:0000256" key="2">
    <source>
        <dbReference type="ARBA" id="ARBA00023125"/>
    </source>
</evidence>
<dbReference type="Proteomes" id="UP000460272">
    <property type="component" value="Unassembled WGS sequence"/>
</dbReference>
<keyword evidence="2 4" id="KW-0238">DNA-binding</keyword>
<feature type="DNA-binding region" description="H-T-H motif" evidence="4">
    <location>
        <begin position="34"/>
        <end position="53"/>
    </location>
</feature>
<feature type="domain" description="HTH tetR-type" evidence="5">
    <location>
        <begin position="11"/>
        <end position="71"/>
    </location>
</feature>
<dbReference type="GO" id="GO:0003700">
    <property type="term" value="F:DNA-binding transcription factor activity"/>
    <property type="evidence" value="ECO:0007669"/>
    <property type="project" value="TreeGrafter"/>
</dbReference>
<evidence type="ECO:0000259" key="5">
    <source>
        <dbReference type="PROSITE" id="PS50977"/>
    </source>
</evidence>
<dbReference type="Gene3D" id="1.10.357.10">
    <property type="entry name" value="Tetracycline Repressor, domain 2"/>
    <property type="match status" value="1"/>
</dbReference>
<dbReference type="InterPro" id="IPR050109">
    <property type="entry name" value="HTH-type_TetR-like_transc_reg"/>
</dbReference>
<dbReference type="PROSITE" id="PS01081">
    <property type="entry name" value="HTH_TETR_1"/>
    <property type="match status" value="1"/>
</dbReference>
<dbReference type="AlphaFoldDB" id="A0A6P2BL26"/>
<accession>A0A6P2BL26</accession>
<evidence type="ECO:0000256" key="4">
    <source>
        <dbReference type="PROSITE-ProRule" id="PRU00335"/>
    </source>
</evidence>
<keyword evidence="3" id="KW-0804">Transcription</keyword>
<name>A0A6P2BL26_9ACTN</name>
<dbReference type="OrthoDB" id="3186364at2"/>
<dbReference type="Pfam" id="PF00440">
    <property type="entry name" value="TetR_N"/>
    <property type="match status" value="1"/>
</dbReference>
<gene>
    <name evidence="6" type="ORF">EAS64_41460</name>
</gene>
<keyword evidence="1" id="KW-0805">Transcription regulation</keyword>
<proteinExistence type="predicted"/>
<evidence type="ECO:0000313" key="6">
    <source>
        <dbReference type="EMBL" id="TVY99716.1"/>
    </source>
</evidence>
<protein>
    <submittedName>
        <fullName evidence="6">TetR/AcrR family transcriptional regulator</fullName>
    </submittedName>
</protein>
<organism evidence="6 7">
    <name type="scientific">Trebonia kvetii</name>
    <dbReference type="NCBI Taxonomy" id="2480626"/>
    <lineage>
        <taxon>Bacteria</taxon>
        <taxon>Bacillati</taxon>
        <taxon>Actinomycetota</taxon>
        <taxon>Actinomycetes</taxon>
        <taxon>Streptosporangiales</taxon>
        <taxon>Treboniaceae</taxon>
        <taxon>Trebonia</taxon>
    </lineage>
</organism>
<dbReference type="PANTHER" id="PTHR30055">
    <property type="entry name" value="HTH-TYPE TRANSCRIPTIONAL REGULATOR RUTR"/>
    <property type="match status" value="1"/>
</dbReference>
<dbReference type="InterPro" id="IPR023772">
    <property type="entry name" value="DNA-bd_HTH_TetR-type_CS"/>
</dbReference>
<dbReference type="InterPro" id="IPR009057">
    <property type="entry name" value="Homeodomain-like_sf"/>
</dbReference>
<dbReference type="PROSITE" id="PS50977">
    <property type="entry name" value="HTH_TETR_2"/>
    <property type="match status" value="1"/>
</dbReference>
<sequence length="208" mass="23258">MDGHEHAGRRGDTRVRIQQVALELFADQGYERTSLREIAERLGVTKAALYYHFKSKEDIVRSFTEDHFARIDALIAWGREQPPSALTAQELLDRYIGIVMDSGEVFRFLERNQATVHGTEDGKHRFTQFRPRLAALIDIIAGPAAPPRSRIRAAAALFAVSTSCMFFMRDTPEAEPDGVLPCHPGQDELHKIVLEIATQLTSDVVSAS</sequence>
<dbReference type="PRINTS" id="PR00455">
    <property type="entry name" value="HTHTETR"/>
</dbReference>